<dbReference type="Proteomes" id="UP000509241">
    <property type="component" value="Chromosome"/>
</dbReference>
<name>A0A7D5KQU8_9EURY</name>
<proteinExistence type="predicted"/>
<dbReference type="RefSeq" id="WP_179260454.1">
    <property type="nucleotide sequence ID" value="NZ_CP058601.1"/>
</dbReference>
<dbReference type="GeneID" id="56033142"/>
<sequence>MSKTMPTSMRVVQAVAAQEDVDPAELRPPLHAVVDADALDELFPSGGATGDLVRSVEFTYRGNQVSIDSRGNVDVLAASTESEASTAPDR</sequence>
<gene>
    <name evidence="2" type="ORF">HYG82_07585</name>
</gene>
<evidence type="ECO:0000313" key="2">
    <source>
        <dbReference type="EMBL" id="QLG48717.1"/>
    </source>
</evidence>
<dbReference type="KEGG" id="haly:HYG82_07585"/>
<accession>A0A7D5KQU8</accession>
<dbReference type="EMBL" id="CP058601">
    <property type="protein sequence ID" value="QLG48717.1"/>
    <property type="molecule type" value="Genomic_DNA"/>
</dbReference>
<dbReference type="Pfam" id="PF18545">
    <property type="entry name" value="HalOD1"/>
    <property type="match status" value="1"/>
</dbReference>
<reference evidence="2 3" key="1">
    <citation type="submission" date="2020-07" db="EMBL/GenBank/DDBJ databases">
        <authorList>
            <person name="Cui H."/>
        </authorList>
    </citation>
    <scope>NUCLEOTIDE SEQUENCE [LARGE SCALE GENOMIC DNA]</scope>
    <source>
        <strain evidence="2 3">YPL8</strain>
    </source>
</reference>
<protein>
    <recommendedName>
        <fullName evidence="1">Halobacterial output domain-containing protein</fullName>
    </recommendedName>
</protein>
<dbReference type="OrthoDB" id="205616at2157"/>
<keyword evidence="3" id="KW-1185">Reference proteome</keyword>
<feature type="domain" description="Halobacterial output" evidence="1">
    <location>
        <begin position="5"/>
        <end position="75"/>
    </location>
</feature>
<evidence type="ECO:0000259" key="1">
    <source>
        <dbReference type="Pfam" id="PF18545"/>
    </source>
</evidence>
<dbReference type="AlphaFoldDB" id="A0A7D5KQU8"/>
<dbReference type="InterPro" id="IPR040624">
    <property type="entry name" value="HalOD1"/>
</dbReference>
<organism evidence="2 3">
    <name type="scientific">Natrinema halophilum</name>
    <dbReference type="NCBI Taxonomy" id="1699371"/>
    <lineage>
        <taxon>Archaea</taxon>
        <taxon>Methanobacteriati</taxon>
        <taxon>Methanobacteriota</taxon>
        <taxon>Stenosarchaea group</taxon>
        <taxon>Halobacteria</taxon>
        <taxon>Halobacteriales</taxon>
        <taxon>Natrialbaceae</taxon>
        <taxon>Natrinema</taxon>
    </lineage>
</organism>
<evidence type="ECO:0000313" key="3">
    <source>
        <dbReference type="Proteomes" id="UP000509241"/>
    </source>
</evidence>